<proteinExistence type="predicted"/>
<feature type="transmembrane region" description="Helical" evidence="1">
    <location>
        <begin position="166"/>
        <end position="183"/>
    </location>
</feature>
<comment type="caution">
    <text evidence="2">The sequence shown here is derived from an EMBL/GenBank/DDBJ whole genome shotgun (WGS) entry which is preliminary data.</text>
</comment>
<feature type="transmembrane region" description="Helical" evidence="1">
    <location>
        <begin position="49"/>
        <end position="70"/>
    </location>
</feature>
<protein>
    <submittedName>
        <fullName evidence="2">Uncharacterized protein</fullName>
    </submittedName>
</protein>
<dbReference type="Proteomes" id="UP000309133">
    <property type="component" value="Unassembled WGS sequence"/>
</dbReference>
<feature type="transmembrane region" description="Helical" evidence="1">
    <location>
        <begin position="82"/>
        <end position="104"/>
    </location>
</feature>
<keyword evidence="1" id="KW-1133">Transmembrane helix</keyword>
<evidence type="ECO:0000256" key="1">
    <source>
        <dbReference type="SAM" id="Phobius"/>
    </source>
</evidence>
<accession>A0A4S4FF13</accession>
<keyword evidence="1" id="KW-0472">Membrane</keyword>
<evidence type="ECO:0000313" key="2">
    <source>
        <dbReference type="EMBL" id="THG28568.1"/>
    </source>
</evidence>
<evidence type="ECO:0000313" key="3">
    <source>
        <dbReference type="Proteomes" id="UP000309133"/>
    </source>
</evidence>
<gene>
    <name evidence="2" type="ORF">E6C64_17325</name>
</gene>
<feature type="transmembrane region" description="Helical" evidence="1">
    <location>
        <begin position="195"/>
        <end position="216"/>
    </location>
</feature>
<dbReference type="OrthoDB" id="5124978at2"/>
<sequence>MSSISSLVQNEVEENTLGVVASGQRKARSPLKLPGFASSRIIDENAGSLGTAFLGFGAMIVCVIIAVFSLGKFTVQWELYSAPAAEVVAWLLYAVLLVSVLVVIRRNDDRLSDGMFIGYALGLLLVVALDLGAVWPLHDVSGTSTASIAAGVGVLALVGVRPLRQVLGTAVVFGALLLIADLLDGNVRADSLSATLAMLSQAVLPAVIGCFIVRSFRRMVTLELDRVLVQSTVSAPRYAVGMLASEELARLDLAAEQLLEGVSSGRTPLPLDAKVAQTAASLATELRLHLIEGRRETWLYHAVSESELLGPAVTLSDPHSLAGLLDPRQRDGLLSAIWLLVSESGVKVVGADRTARVTLGPSDRDPNSGAVRKLIVPIVIETSGVARNRVDPGAWDAIRKVGKHADSVLDGSLRLEIECIVDSPSDS</sequence>
<reference evidence="2 3" key="1">
    <citation type="submission" date="2019-04" db="EMBL/GenBank/DDBJ databases">
        <authorList>
            <person name="Jiang L."/>
        </authorList>
    </citation>
    <scope>NUCLEOTIDE SEQUENCE [LARGE SCALE GENOMIC DNA]</scope>
    <source>
        <strain evidence="2 3">YIM 131853</strain>
    </source>
</reference>
<feature type="transmembrane region" description="Helical" evidence="1">
    <location>
        <begin position="116"/>
        <end position="135"/>
    </location>
</feature>
<keyword evidence="1" id="KW-0812">Transmembrane</keyword>
<keyword evidence="3" id="KW-1185">Reference proteome</keyword>
<dbReference type="AlphaFoldDB" id="A0A4S4FF13"/>
<organism evidence="2 3">
    <name type="scientific">Naasia lichenicola</name>
    <dbReference type="NCBI Taxonomy" id="2565933"/>
    <lineage>
        <taxon>Bacteria</taxon>
        <taxon>Bacillati</taxon>
        <taxon>Actinomycetota</taxon>
        <taxon>Actinomycetes</taxon>
        <taxon>Micrococcales</taxon>
        <taxon>Microbacteriaceae</taxon>
        <taxon>Naasia</taxon>
    </lineage>
</organism>
<name>A0A4S4FF13_9MICO</name>
<dbReference type="RefSeq" id="WP_136428928.1">
    <property type="nucleotide sequence ID" value="NZ_SSSM01000006.1"/>
</dbReference>
<feature type="transmembrane region" description="Helical" evidence="1">
    <location>
        <begin position="141"/>
        <end position="159"/>
    </location>
</feature>
<dbReference type="EMBL" id="SSSM01000006">
    <property type="protein sequence ID" value="THG28568.1"/>
    <property type="molecule type" value="Genomic_DNA"/>
</dbReference>